<reference evidence="2" key="1">
    <citation type="submission" date="2020-12" db="UniProtKB">
        <authorList>
            <consortium name="WormBaseParasite"/>
        </authorList>
    </citation>
    <scope>IDENTIFICATION</scope>
    <source>
        <strain evidence="2">MHco3</strain>
    </source>
</reference>
<protein>
    <submittedName>
        <fullName evidence="2">Uncharacterized protein</fullName>
    </submittedName>
</protein>
<evidence type="ECO:0000313" key="1">
    <source>
        <dbReference type="Proteomes" id="UP000025227"/>
    </source>
</evidence>
<proteinExistence type="predicted"/>
<evidence type="ECO:0000313" key="2">
    <source>
        <dbReference type="WBParaSite" id="HCON_00143200-00001"/>
    </source>
</evidence>
<keyword evidence="1" id="KW-1185">Reference proteome</keyword>
<accession>A0A7I4YVF4</accession>
<organism evidence="1 2">
    <name type="scientific">Haemonchus contortus</name>
    <name type="common">Barber pole worm</name>
    <dbReference type="NCBI Taxonomy" id="6289"/>
    <lineage>
        <taxon>Eukaryota</taxon>
        <taxon>Metazoa</taxon>
        <taxon>Ecdysozoa</taxon>
        <taxon>Nematoda</taxon>
        <taxon>Chromadorea</taxon>
        <taxon>Rhabditida</taxon>
        <taxon>Rhabditina</taxon>
        <taxon>Rhabditomorpha</taxon>
        <taxon>Strongyloidea</taxon>
        <taxon>Trichostrongylidae</taxon>
        <taxon>Haemonchus</taxon>
    </lineage>
</organism>
<name>A0A7I4YVF4_HAECO</name>
<dbReference type="Proteomes" id="UP000025227">
    <property type="component" value="Unplaced"/>
</dbReference>
<dbReference type="WBParaSite" id="HCON_00143200-00001">
    <property type="protein sequence ID" value="HCON_00143200-00001"/>
    <property type="gene ID" value="HCON_00143200"/>
</dbReference>
<sequence>MNPTYMAESLILAHEISRINRAGLNNKAEWAVRIAADRPIIATRIGSNSSEPPGYLIHLQFRRPPTKHILDHTDLHLTIPIVVCETSGKQKLIAQGENVPSHLCMHQVNATERVNISKQGETMGI</sequence>
<dbReference type="AlphaFoldDB" id="A0A7I4YVF4"/>